<sequence>MIYVIIFLSLLISAFTSVLLLKKKNNKQMSMLTAFCLNTLILLVATWILYNINDEARTFGFGHSGLYLLIIAIPIITWINFLILQFVKDNRKINT</sequence>
<accession>A0A0A5GE91</accession>
<keyword evidence="1" id="KW-1133">Transmembrane helix</keyword>
<reference evidence="2 3" key="1">
    <citation type="submission" date="2013-08" db="EMBL/GenBank/DDBJ databases">
        <authorList>
            <person name="Huang J."/>
            <person name="Wang G."/>
        </authorList>
    </citation>
    <scope>NUCLEOTIDE SEQUENCE [LARGE SCALE GENOMIC DNA]</scope>
    <source>
        <strain evidence="2 3">BH030004</strain>
    </source>
</reference>
<keyword evidence="1" id="KW-0812">Transmembrane</keyword>
<evidence type="ECO:0000313" key="2">
    <source>
        <dbReference type="EMBL" id="KGX91516.1"/>
    </source>
</evidence>
<dbReference type="eggNOG" id="ENOG5033D16">
    <property type="taxonomic scope" value="Bacteria"/>
</dbReference>
<organism evidence="2 3">
    <name type="scientific">Pontibacillus marinus BH030004 = DSM 16465</name>
    <dbReference type="NCBI Taxonomy" id="1385511"/>
    <lineage>
        <taxon>Bacteria</taxon>
        <taxon>Bacillati</taxon>
        <taxon>Bacillota</taxon>
        <taxon>Bacilli</taxon>
        <taxon>Bacillales</taxon>
        <taxon>Bacillaceae</taxon>
        <taxon>Pontibacillus</taxon>
    </lineage>
</organism>
<dbReference type="STRING" id="1385511.GCA_000425225_01442"/>
<evidence type="ECO:0000256" key="1">
    <source>
        <dbReference type="SAM" id="Phobius"/>
    </source>
</evidence>
<dbReference type="AlphaFoldDB" id="A0A0A5GE91"/>
<keyword evidence="3" id="KW-1185">Reference proteome</keyword>
<name>A0A0A5GE91_9BACI</name>
<proteinExistence type="predicted"/>
<dbReference type="Proteomes" id="UP000030403">
    <property type="component" value="Unassembled WGS sequence"/>
</dbReference>
<feature type="transmembrane region" description="Helical" evidence="1">
    <location>
        <begin position="30"/>
        <end position="52"/>
    </location>
</feature>
<keyword evidence="1" id="KW-0472">Membrane</keyword>
<gene>
    <name evidence="2" type="ORF">N783_07580</name>
</gene>
<comment type="caution">
    <text evidence="2">The sequence shown here is derived from an EMBL/GenBank/DDBJ whole genome shotgun (WGS) entry which is preliminary data.</text>
</comment>
<protein>
    <submittedName>
        <fullName evidence="2">Uncharacterized protein</fullName>
    </submittedName>
</protein>
<feature type="transmembrane region" description="Helical" evidence="1">
    <location>
        <begin position="64"/>
        <end position="87"/>
    </location>
</feature>
<evidence type="ECO:0000313" key="3">
    <source>
        <dbReference type="Proteomes" id="UP000030403"/>
    </source>
</evidence>
<dbReference type="EMBL" id="AVPF01000002">
    <property type="protein sequence ID" value="KGX91516.1"/>
    <property type="molecule type" value="Genomic_DNA"/>
</dbReference>